<keyword evidence="8" id="KW-1185">Reference proteome</keyword>
<evidence type="ECO:0000313" key="8">
    <source>
        <dbReference type="Proteomes" id="UP000683360"/>
    </source>
</evidence>
<evidence type="ECO:0000259" key="5">
    <source>
        <dbReference type="PROSITE" id="PS50089"/>
    </source>
</evidence>
<dbReference type="GO" id="GO:0008270">
    <property type="term" value="F:zinc ion binding"/>
    <property type="evidence" value="ECO:0007669"/>
    <property type="project" value="UniProtKB-KW"/>
</dbReference>
<dbReference type="InterPro" id="IPR017907">
    <property type="entry name" value="Znf_RING_CS"/>
</dbReference>
<dbReference type="SUPFAM" id="SSF57850">
    <property type="entry name" value="RING/U-box"/>
    <property type="match status" value="1"/>
</dbReference>
<dbReference type="PROSITE" id="PS50119">
    <property type="entry name" value="ZF_BBOX"/>
    <property type="match status" value="1"/>
</dbReference>
<dbReference type="InterPro" id="IPR018957">
    <property type="entry name" value="Znf_C3HC4_RING-type"/>
</dbReference>
<dbReference type="InterPro" id="IPR011042">
    <property type="entry name" value="6-blade_b-propeller_TolB-like"/>
</dbReference>
<feature type="domain" description="B box-type" evidence="6">
    <location>
        <begin position="103"/>
        <end position="137"/>
    </location>
</feature>
<dbReference type="Gene3D" id="2.120.10.30">
    <property type="entry name" value="TolB, C-terminal domain"/>
    <property type="match status" value="1"/>
</dbReference>
<dbReference type="AlphaFoldDB" id="A0A8S3TKK0"/>
<evidence type="ECO:0000256" key="1">
    <source>
        <dbReference type="ARBA" id="ARBA00022723"/>
    </source>
</evidence>
<dbReference type="Gene3D" id="3.30.40.10">
    <property type="entry name" value="Zinc/RING finger domain, C3HC4 (zinc finger)"/>
    <property type="match status" value="1"/>
</dbReference>
<keyword evidence="3" id="KW-0862">Zinc</keyword>
<keyword evidence="1" id="KW-0479">Metal-binding</keyword>
<organism evidence="7 8">
    <name type="scientific">Mytilus edulis</name>
    <name type="common">Blue mussel</name>
    <dbReference type="NCBI Taxonomy" id="6550"/>
    <lineage>
        <taxon>Eukaryota</taxon>
        <taxon>Metazoa</taxon>
        <taxon>Spiralia</taxon>
        <taxon>Lophotrochozoa</taxon>
        <taxon>Mollusca</taxon>
        <taxon>Bivalvia</taxon>
        <taxon>Autobranchia</taxon>
        <taxon>Pteriomorphia</taxon>
        <taxon>Mytilida</taxon>
        <taxon>Mytiloidea</taxon>
        <taxon>Mytilidae</taxon>
        <taxon>Mytilinae</taxon>
        <taxon>Mytilus</taxon>
    </lineage>
</organism>
<dbReference type="Proteomes" id="UP000683360">
    <property type="component" value="Unassembled WGS sequence"/>
</dbReference>
<dbReference type="InterPro" id="IPR013083">
    <property type="entry name" value="Znf_RING/FYVE/PHD"/>
</dbReference>
<evidence type="ECO:0000256" key="4">
    <source>
        <dbReference type="PROSITE-ProRule" id="PRU00024"/>
    </source>
</evidence>
<evidence type="ECO:0000256" key="3">
    <source>
        <dbReference type="ARBA" id="ARBA00022833"/>
    </source>
</evidence>
<dbReference type="PROSITE" id="PS00518">
    <property type="entry name" value="ZF_RING_1"/>
    <property type="match status" value="1"/>
</dbReference>
<evidence type="ECO:0000313" key="7">
    <source>
        <dbReference type="EMBL" id="CAG2231711.1"/>
    </source>
</evidence>
<name>A0A8S3TKK0_MYTED</name>
<dbReference type="EMBL" id="CAJPWZ010002152">
    <property type="protein sequence ID" value="CAG2231711.1"/>
    <property type="molecule type" value="Genomic_DNA"/>
</dbReference>
<reference evidence="7" key="1">
    <citation type="submission" date="2021-03" db="EMBL/GenBank/DDBJ databases">
        <authorList>
            <person name="Bekaert M."/>
        </authorList>
    </citation>
    <scope>NUCLEOTIDE SEQUENCE</scope>
</reference>
<dbReference type="InterPro" id="IPR047153">
    <property type="entry name" value="TRIM45/56/19-like"/>
</dbReference>
<protein>
    <submittedName>
        <fullName evidence="7">Uncharacterized protein</fullName>
    </submittedName>
</protein>
<proteinExistence type="predicted"/>
<dbReference type="PANTHER" id="PTHR25462">
    <property type="entry name" value="BONUS, ISOFORM C-RELATED"/>
    <property type="match status" value="1"/>
</dbReference>
<dbReference type="PANTHER" id="PTHR25462:SF291">
    <property type="entry name" value="E3 UBIQUITIN-PROTEIN LIGASE TRIM45"/>
    <property type="match status" value="1"/>
</dbReference>
<dbReference type="InterPro" id="IPR001841">
    <property type="entry name" value="Znf_RING"/>
</dbReference>
<sequence>MIFNVCHNSIFRIILLPPIRISSQNKVKAKMGDENVCSVCWDTFKFPKMLPCKHSFCISCLHEFLGGLKDKSNLICPLCREPCYVPDKGFTDFPTNYFVPVEKTPKLCEECQELPVYKNCYLCSTIICKKCDRLHLHDKKSDNPGDDNSEKDSLATLPPHLHWSLMHQNMKTEILCQQISMFVGEFLPIDDIRKSVRSIAVSRTGGAYVKLNENEFLVKYDKHGKIVNRILLHGDAATVLETMNGLLFIAHFSLKAVICYGDNPPDSKKYYFVKTPTFHPIGMTELQNGNIAVSGPTHLCTAKCKNNDCELSKTSPGVLNIYNRQGALVKEIKQDIMEPIFNFPTEITSNDRTKTIAVCDTHLNKVIIIDYDGKVRGFFKGWKLPFTLFSENFLPLSVCSTADGYFLVVDPHKECLHILNPYGKFIGIVRGEDGDSLADSSAVCVDTENNIWVGHHNQGTITVLKPSCFKNKFDQMRFPFLGGEDLRLPFFPGLNLDSN</sequence>
<feature type="domain" description="RING-type" evidence="5">
    <location>
        <begin position="37"/>
        <end position="80"/>
    </location>
</feature>
<dbReference type="Pfam" id="PF00097">
    <property type="entry name" value="zf-C3HC4"/>
    <property type="match status" value="1"/>
</dbReference>
<dbReference type="PROSITE" id="PS50089">
    <property type="entry name" value="ZF_RING_2"/>
    <property type="match status" value="1"/>
</dbReference>
<dbReference type="OrthoDB" id="6039854at2759"/>
<accession>A0A8S3TKK0</accession>
<evidence type="ECO:0000259" key="6">
    <source>
        <dbReference type="PROSITE" id="PS50119"/>
    </source>
</evidence>
<keyword evidence="2 4" id="KW-0863">Zinc-finger</keyword>
<dbReference type="SMART" id="SM00184">
    <property type="entry name" value="RING"/>
    <property type="match status" value="1"/>
</dbReference>
<evidence type="ECO:0000256" key="2">
    <source>
        <dbReference type="ARBA" id="ARBA00022771"/>
    </source>
</evidence>
<dbReference type="SUPFAM" id="SSF101898">
    <property type="entry name" value="NHL repeat"/>
    <property type="match status" value="1"/>
</dbReference>
<dbReference type="GO" id="GO:0061630">
    <property type="term" value="F:ubiquitin protein ligase activity"/>
    <property type="evidence" value="ECO:0007669"/>
    <property type="project" value="TreeGrafter"/>
</dbReference>
<comment type="caution">
    <text evidence="7">The sequence shown here is derived from an EMBL/GenBank/DDBJ whole genome shotgun (WGS) entry which is preliminary data.</text>
</comment>
<gene>
    <name evidence="7" type="ORF">MEDL_44491</name>
</gene>
<dbReference type="InterPro" id="IPR000315">
    <property type="entry name" value="Znf_B-box"/>
</dbReference>